<evidence type="ECO:0000256" key="1">
    <source>
        <dbReference type="SAM" id="Phobius"/>
    </source>
</evidence>
<feature type="transmembrane region" description="Helical" evidence="1">
    <location>
        <begin position="26"/>
        <end position="45"/>
    </location>
</feature>
<proteinExistence type="predicted"/>
<reference evidence="4" key="1">
    <citation type="journal article" date="2019" name="Int. J. Syst. Evol. Microbiol.">
        <title>The Global Catalogue of Microorganisms (GCM) 10K type strain sequencing project: providing services to taxonomists for standard genome sequencing and annotation.</title>
        <authorList>
            <consortium name="The Broad Institute Genomics Platform"/>
            <consortium name="The Broad Institute Genome Sequencing Center for Infectious Disease"/>
            <person name="Wu L."/>
            <person name="Ma J."/>
        </authorList>
    </citation>
    <scope>NUCLEOTIDE SEQUENCE [LARGE SCALE GENOMIC DNA]</scope>
    <source>
        <strain evidence="4">CGMCC 1.19062</strain>
    </source>
</reference>
<accession>A0ABW5DL96</accession>
<dbReference type="InterPro" id="IPR025588">
    <property type="entry name" value="YcxB-like_C"/>
</dbReference>
<sequence length="152" mass="17575">MTISFGVRAGDFWRAIFVMAFARKHLLRWLIIAFLGVILFATPLSSAEARYFIAAMVSVVTLAICIFLWYGGRSYLRLHREPIRVSWTESGIEVVTAKTRRQSGWESVKRWQEGAGVILLYFSDLDCLIIPRRSFELEETLIEFRRHLARCG</sequence>
<name>A0ABW5DL96_9PROT</name>
<evidence type="ECO:0000313" key="4">
    <source>
        <dbReference type="Proteomes" id="UP001597295"/>
    </source>
</evidence>
<dbReference type="Proteomes" id="UP001597295">
    <property type="component" value="Unassembled WGS sequence"/>
</dbReference>
<evidence type="ECO:0000259" key="2">
    <source>
        <dbReference type="Pfam" id="PF14317"/>
    </source>
</evidence>
<gene>
    <name evidence="3" type="ORF">ACFSM5_00335</name>
</gene>
<protein>
    <submittedName>
        <fullName evidence="3">YcxB family protein</fullName>
    </submittedName>
</protein>
<feature type="domain" description="YcxB-like C-terminal" evidence="2">
    <location>
        <begin position="87"/>
        <end position="145"/>
    </location>
</feature>
<dbReference type="RefSeq" id="WP_379873908.1">
    <property type="nucleotide sequence ID" value="NZ_JBHUIP010000001.1"/>
</dbReference>
<feature type="transmembrane region" description="Helical" evidence="1">
    <location>
        <begin position="51"/>
        <end position="70"/>
    </location>
</feature>
<keyword evidence="4" id="KW-1185">Reference proteome</keyword>
<comment type="caution">
    <text evidence="3">The sequence shown here is derived from an EMBL/GenBank/DDBJ whole genome shotgun (WGS) entry which is preliminary data.</text>
</comment>
<keyword evidence="1" id="KW-1133">Transmembrane helix</keyword>
<organism evidence="3 4">
    <name type="scientific">Lacibacterium aquatile</name>
    <dbReference type="NCBI Taxonomy" id="1168082"/>
    <lineage>
        <taxon>Bacteria</taxon>
        <taxon>Pseudomonadati</taxon>
        <taxon>Pseudomonadota</taxon>
        <taxon>Alphaproteobacteria</taxon>
        <taxon>Rhodospirillales</taxon>
        <taxon>Rhodospirillaceae</taxon>
    </lineage>
</organism>
<keyword evidence="1" id="KW-0472">Membrane</keyword>
<evidence type="ECO:0000313" key="3">
    <source>
        <dbReference type="EMBL" id="MFD2261315.1"/>
    </source>
</evidence>
<keyword evidence="1" id="KW-0812">Transmembrane</keyword>
<dbReference type="Pfam" id="PF14317">
    <property type="entry name" value="YcxB"/>
    <property type="match status" value="1"/>
</dbReference>
<dbReference type="EMBL" id="JBHUIP010000001">
    <property type="protein sequence ID" value="MFD2261315.1"/>
    <property type="molecule type" value="Genomic_DNA"/>
</dbReference>